<dbReference type="Proteomes" id="UP000562464">
    <property type="component" value="Unassembled WGS sequence"/>
</dbReference>
<organism evidence="7 8">
    <name type="scientific">Lactovum miscens</name>
    <dbReference type="NCBI Taxonomy" id="190387"/>
    <lineage>
        <taxon>Bacteria</taxon>
        <taxon>Bacillati</taxon>
        <taxon>Bacillota</taxon>
        <taxon>Bacilli</taxon>
        <taxon>Lactobacillales</taxon>
        <taxon>Streptococcaceae</taxon>
        <taxon>Lactovum</taxon>
    </lineage>
</organism>
<name>A0A841C705_9LACT</name>
<dbReference type="InterPro" id="IPR004925">
    <property type="entry name" value="HpaB/PvcC/4-BUDH"/>
</dbReference>
<dbReference type="PIRSF" id="PIRSF000331">
    <property type="entry name" value="HpaA_HpaB"/>
    <property type="match status" value="1"/>
</dbReference>
<dbReference type="PANTHER" id="PTHR36117">
    <property type="entry name" value="4-HYDROXYPHENYLACETATE 3-MONOOXYGENASE-RELATED"/>
    <property type="match status" value="1"/>
</dbReference>
<protein>
    <submittedName>
        <fullName evidence="7">4-hydroxyphenylacetate 3-monooxygenase</fullName>
        <ecNumber evidence="7">1.14.14.9</ecNumber>
    </submittedName>
</protein>
<evidence type="ECO:0000256" key="3">
    <source>
        <dbReference type="ARBA" id="ARBA00023002"/>
    </source>
</evidence>
<feature type="domain" description="HpaB/PvcC/4-BUDH C-terminal" evidence="5">
    <location>
        <begin position="274"/>
        <end position="472"/>
    </location>
</feature>
<evidence type="ECO:0000313" key="7">
    <source>
        <dbReference type="EMBL" id="MBB5887331.1"/>
    </source>
</evidence>
<dbReference type="GO" id="GO:0052881">
    <property type="term" value="F:4-hydroxyphenylacetate 3-monooxygenase activity"/>
    <property type="evidence" value="ECO:0007669"/>
    <property type="project" value="UniProtKB-EC"/>
</dbReference>
<dbReference type="SUPFAM" id="SSF56645">
    <property type="entry name" value="Acyl-CoA dehydrogenase NM domain-like"/>
    <property type="match status" value="1"/>
</dbReference>
<evidence type="ECO:0000259" key="6">
    <source>
        <dbReference type="Pfam" id="PF11794"/>
    </source>
</evidence>
<dbReference type="Gene3D" id="1.20.140.10">
    <property type="entry name" value="Butyryl-CoA Dehydrogenase, subunit A, domain 3"/>
    <property type="match status" value="1"/>
</dbReference>
<keyword evidence="3 7" id="KW-0560">Oxidoreductase</keyword>
<dbReference type="AlphaFoldDB" id="A0A841C705"/>
<feature type="binding site" evidence="4">
    <location>
        <begin position="146"/>
        <end position="149"/>
    </location>
    <ligand>
        <name>FAD</name>
        <dbReference type="ChEBI" id="CHEBI:57692"/>
    </ligand>
</feature>
<gene>
    <name evidence="7" type="ORF">HNQ37_000201</name>
</gene>
<proteinExistence type="predicted"/>
<reference evidence="7 8" key="1">
    <citation type="submission" date="2020-08" db="EMBL/GenBank/DDBJ databases">
        <title>Genomic Encyclopedia of Type Strains, Phase IV (KMG-IV): sequencing the most valuable type-strain genomes for metagenomic binning, comparative biology and taxonomic classification.</title>
        <authorList>
            <person name="Goeker M."/>
        </authorList>
    </citation>
    <scope>NUCLEOTIDE SEQUENCE [LARGE SCALE GENOMIC DNA]</scope>
    <source>
        <strain evidence="7 8">DSM 14925</strain>
    </source>
</reference>
<keyword evidence="2 4" id="KW-0274">FAD</keyword>
<dbReference type="SUPFAM" id="SSF47203">
    <property type="entry name" value="Acyl-CoA dehydrogenase C-terminal domain-like"/>
    <property type="match status" value="1"/>
</dbReference>
<dbReference type="InterPro" id="IPR036250">
    <property type="entry name" value="AcylCo_DH-like_C"/>
</dbReference>
<dbReference type="Pfam" id="PF11794">
    <property type="entry name" value="HpaB_N"/>
    <property type="match status" value="1"/>
</dbReference>
<dbReference type="EC" id="1.14.14.9" evidence="7"/>
<sequence>MTTKNGNLNDGREVFFNGKKIEDLTTEVIFSKTLKVIQRYYKLRETDPSMSFEDENGESISKLFITPRSTEDLIEKRKVYEKIARESCGMLGRTPDFIDTGVAILPEYASVLGSDKKANYFENALNWAKTIRHDDLFVSHAIQNPQLDRSKGLQQLLDQGEEFAGVWIKEQREDGVVVRGAKQVNTLAPFADQLLVFNLPGLHPEDSKFALAFWLPLNAKGVKTVCRKPTFRGDDLRDHPLANAFDELDAFIIFDDVFIPNENLFVCGNVDLSNAFFAGSGIFVHTAHQDEVRGSVKLEFATALAVKLAEKLGLTGFTRVQEILGNLTINLEMIRASVVASESTGHMEGDVYTPNMQILLAVRSTLTKYYDEVLSVIAEFSSGSAVGVPDFKQFEIPEIADILKSSLTSPLMLAEERALLLNLAWDVANESFGQRQRTYELLHGGNPMFIKIQHWQNEDLSAGNDMINRILGDAAKSKAK</sequence>
<accession>A0A841C705</accession>
<evidence type="ECO:0000313" key="8">
    <source>
        <dbReference type="Proteomes" id="UP000562464"/>
    </source>
</evidence>
<evidence type="ECO:0000256" key="1">
    <source>
        <dbReference type="ARBA" id="ARBA00022630"/>
    </source>
</evidence>
<dbReference type="InterPro" id="IPR024674">
    <property type="entry name" value="HpaB/PvcC/4-BUDH_N"/>
</dbReference>
<dbReference type="Gene3D" id="2.40.110.10">
    <property type="entry name" value="Butyryl-CoA Dehydrogenase, subunit A, domain 2"/>
    <property type="match status" value="1"/>
</dbReference>
<evidence type="ECO:0000256" key="2">
    <source>
        <dbReference type="ARBA" id="ARBA00022827"/>
    </source>
</evidence>
<keyword evidence="1" id="KW-0285">Flavoprotein</keyword>
<evidence type="ECO:0000256" key="4">
    <source>
        <dbReference type="PIRSR" id="PIRSR000331-2"/>
    </source>
</evidence>
<dbReference type="PANTHER" id="PTHR36117:SF3">
    <property type="entry name" value="4-HYDROXYPHENYLACETATE 3-MONOOXYGENASE-RELATED"/>
    <property type="match status" value="1"/>
</dbReference>
<feature type="binding site" evidence="4">
    <location>
        <position position="186"/>
    </location>
    <ligand>
        <name>FAD</name>
        <dbReference type="ChEBI" id="CHEBI:57692"/>
    </ligand>
</feature>
<keyword evidence="7" id="KW-0503">Monooxygenase</keyword>
<feature type="domain" description="HpaB/PvcC/4-BUDH N-terminal" evidence="6">
    <location>
        <begin position="7"/>
        <end position="266"/>
    </location>
</feature>
<dbReference type="GO" id="GO:0016627">
    <property type="term" value="F:oxidoreductase activity, acting on the CH-CH group of donors"/>
    <property type="evidence" value="ECO:0007669"/>
    <property type="project" value="InterPro"/>
</dbReference>
<feature type="binding site" evidence="4">
    <location>
        <begin position="140"/>
        <end position="142"/>
    </location>
    <ligand>
        <name>FAD</name>
        <dbReference type="ChEBI" id="CHEBI:57692"/>
    </ligand>
</feature>
<evidence type="ECO:0000259" key="5">
    <source>
        <dbReference type="Pfam" id="PF03241"/>
    </source>
</evidence>
<comment type="caution">
    <text evidence="7">The sequence shown here is derived from an EMBL/GenBank/DDBJ whole genome shotgun (WGS) entry which is preliminary data.</text>
</comment>
<dbReference type="RefSeq" id="WP_183538416.1">
    <property type="nucleotide sequence ID" value="NZ_DASWOY010000013.1"/>
</dbReference>
<dbReference type="InterPro" id="IPR024719">
    <property type="entry name" value="HpaB/PvcC/4-BUDH_C"/>
</dbReference>
<keyword evidence="8" id="KW-1185">Reference proteome</keyword>
<dbReference type="InterPro" id="IPR046373">
    <property type="entry name" value="Acyl-CoA_Oxase/DH_mid-dom_sf"/>
</dbReference>
<dbReference type="EMBL" id="JACHHV010000002">
    <property type="protein sequence ID" value="MBB5887331.1"/>
    <property type="molecule type" value="Genomic_DNA"/>
</dbReference>
<dbReference type="Gene3D" id="1.10.3140.10">
    <property type="entry name" value="4-hydroxybutyryl-coa dehydratase, domain 1"/>
    <property type="match status" value="1"/>
</dbReference>
<dbReference type="Pfam" id="PF03241">
    <property type="entry name" value="HpaB"/>
    <property type="match status" value="1"/>
</dbReference>
<dbReference type="InterPro" id="IPR009100">
    <property type="entry name" value="AcylCoA_DH/oxidase_NM_dom_sf"/>
</dbReference>